<accession>A0ABY4BUT3</accession>
<keyword evidence="4" id="KW-1185">Reference proteome</keyword>
<feature type="transmembrane region" description="Helical" evidence="1">
    <location>
        <begin position="104"/>
        <end position="122"/>
    </location>
</feature>
<proteinExistence type="predicted"/>
<organism evidence="3 4">
    <name type="scientific">Chryseobacterium suipulveris</name>
    <dbReference type="NCBI Taxonomy" id="2929800"/>
    <lineage>
        <taxon>Bacteria</taxon>
        <taxon>Pseudomonadati</taxon>
        <taxon>Bacteroidota</taxon>
        <taxon>Flavobacteriia</taxon>
        <taxon>Flavobacteriales</taxon>
        <taxon>Weeksellaceae</taxon>
        <taxon>Chryseobacterium group</taxon>
        <taxon>Chryseobacterium</taxon>
    </lineage>
</organism>
<keyword evidence="2" id="KW-0732">Signal</keyword>
<evidence type="ECO:0000313" key="4">
    <source>
        <dbReference type="Proteomes" id="UP000831460"/>
    </source>
</evidence>
<keyword evidence="1" id="KW-0812">Transmembrane</keyword>
<name>A0ABY4BUT3_9FLAO</name>
<sequence>MKNLGTKYIVFAFLFLLSLSANAQTWITWNNQATKSNIIKGTAVVGGVTVNATITVTSNTTSGGSYPSTTQDNSILISGNNWNTILGSLGNYQSNLGVPATNNFLSVIIILLDIPLLLFILISQL</sequence>
<evidence type="ECO:0000256" key="1">
    <source>
        <dbReference type="SAM" id="Phobius"/>
    </source>
</evidence>
<evidence type="ECO:0000313" key="3">
    <source>
        <dbReference type="EMBL" id="UOE41611.1"/>
    </source>
</evidence>
<gene>
    <name evidence="3" type="ORF">MTP09_02950</name>
</gene>
<feature type="signal peptide" evidence="2">
    <location>
        <begin position="1"/>
        <end position="23"/>
    </location>
</feature>
<protein>
    <submittedName>
        <fullName evidence="3">Uncharacterized protein</fullName>
    </submittedName>
</protein>
<dbReference type="Proteomes" id="UP000831460">
    <property type="component" value="Chromosome"/>
</dbReference>
<dbReference type="RefSeq" id="WP_243550421.1">
    <property type="nucleotide sequence ID" value="NZ_CP094532.1"/>
</dbReference>
<evidence type="ECO:0000256" key="2">
    <source>
        <dbReference type="SAM" id="SignalP"/>
    </source>
</evidence>
<keyword evidence="1" id="KW-0472">Membrane</keyword>
<feature type="chain" id="PRO_5046957849" evidence="2">
    <location>
        <begin position="24"/>
        <end position="125"/>
    </location>
</feature>
<keyword evidence="1" id="KW-1133">Transmembrane helix</keyword>
<dbReference type="EMBL" id="CP094532">
    <property type="protein sequence ID" value="UOE41611.1"/>
    <property type="molecule type" value="Genomic_DNA"/>
</dbReference>
<reference evidence="3 4" key="1">
    <citation type="submission" date="2022-03" db="EMBL/GenBank/DDBJ databases">
        <title>Chryseobacterium sp. isolated from particulate matters in swine house.</title>
        <authorList>
            <person name="Won M."/>
            <person name="Kim S.-J."/>
            <person name="Kwon S.-W."/>
        </authorList>
    </citation>
    <scope>NUCLEOTIDE SEQUENCE [LARGE SCALE GENOMIC DNA]</scope>
    <source>
        <strain evidence="3 4">SC2-2</strain>
    </source>
</reference>